<accession>A0A1R2CE51</accession>
<dbReference type="EC" id="5.4.99.25" evidence="2"/>
<feature type="domain" description="Pus10 N-terminal eukaryotes" evidence="8">
    <location>
        <begin position="49"/>
        <end position="156"/>
    </location>
</feature>
<proteinExistence type="inferred from homology"/>
<dbReference type="SUPFAM" id="SSF55120">
    <property type="entry name" value="Pseudouridine synthase"/>
    <property type="match status" value="1"/>
</dbReference>
<evidence type="ECO:0000256" key="5">
    <source>
        <dbReference type="ARBA" id="ARBA00075270"/>
    </source>
</evidence>
<evidence type="ECO:0000313" key="10">
    <source>
        <dbReference type="EMBL" id="OMJ87297.1"/>
    </source>
</evidence>
<evidence type="ECO:0000259" key="9">
    <source>
        <dbReference type="Pfam" id="PF21238"/>
    </source>
</evidence>
<organism evidence="10 11">
    <name type="scientific">Stentor coeruleus</name>
    <dbReference type="NCBI Taxonomy" id="5963"/>
    <lineage>
        <taxon>Eukaryota</taxon>
        <taxon>Sar</taxon>
        <taxon>Alveolata</taxon>
        <taxon>Ciliophora</taxon>
        <taxon>Postciliodesmatophora</taxon>
        <taxon>Heterotrichea</taxon>
        <taxon>Heterotrichida</taxon>
        <taxon>Stentoridae</taxon>
        <taxon>Stentor</taxon>
    </lineage>
</organism>
<evidence type="ECO:0000256" key="3">
    <source>
        <dbReference type="ARBA" id="ARBA00022694"/>
    </source>
</evidence>
<dbReference type="EMBL" id="MPUH01000180">
    <property type="protein sequence ID" value="OMJ87297.1"/>
    <property type="molecule type" value="Genomic_DNA"/>
</dbReference>
<dbReference type="InterPro" id="IPR048742">
    <property type="entry name" value="Pus10_N_euk"/>
</dbReference>
<dbReference type="InterPro" id="IPR039894">
    <property type="entry name" value="Pus10-like"/>
</dbReference>
<dbReference type="FunFam" id="3.30.70.2510:FF:000001">
    <property type="entry name" value="tRNA pseudouridine synthase Pus10"/>
    <property type="match status" value="1"/>
</dbReference>
<keyword evidence="3" id="KW-0819">tRNA processing</keyword>
<sequence length="451" mass="51776">MNPLLTNLVLNEGGCFRCALRFSGELSINNYLSDTSDYSSFLTKTQNPCTLCLGILNPNSYLNYTHNTILSSNYEFNDYKFQVTLPPIVYLRHEWFLGKCKLSGINPIKIIEIKDVFKWIFSPQLGLVLNKKFNVDSDFRINIDFECFDSEEEVKRFYSEFGCRVKESVQTVFKSVNAERLVACFPNVKSFLAEIKVQCSYAPVYIAGNYMKYSRKISQSPWSVEGDAEVKDSVQDCLSRPIVEVFKSSGCILHSSGREDIDVRMLGRGRPFILEITEAKSALSGFNKINDLHSIINSSNEHVKVSLLKKVGREYFEEIRKGEEGKLKVYSCIIWSQKPISQTDMDYLASLPALELQQKTPIRVMHRRSLKTRQKFILKMQGYYINQHFFQLRLVSSGGTYIKEFVHSDFNRTVPSIKKLLGCKMDILQLDVLGLGWNLEEVEDLLTAEIE</sequence>
<dbReference type="NCBIfam" id="TIGR01213">
    <property type="entry name" value="pseudo_Pus10arc"/>
    <property type="match status" value="1"/>
</dbReference>
<dbReference type="GO" id="GO:0003723">
    <property type="term" value="F:RNA binding"/>
    <property type="evidence" value="ECO:0007669"/>
    <property type="project" value="InterPro"/>
</dbReference>
<dbReference type="InterPro" id="IPR048741">
    <property type="entry name" value="Pus10-like_C"/>
</dbReference>
<evidence type="ECO:0000256" key="1">
    <source>
        <dbReference type="ARBA" id="ARBA00009652"/>
    </source>
</evidence>
<dbReference type="FunFam" id="3.30.70.3190:FF:000001">
    <property type="entry name" value="tRNA pseudouridine synthase Pus10"/>
    <property type="match status" value="1"/>
</dbReference>
<evidence type="ECO:0000256" key="4">
    <source>
        <dbReference type="ARBA" id="ARBA00023235"/>
    </source>
</evidence>
<evidence type="ECO:0000256" key="2">
    <source>
        <dbReference type="ARBA" id="ARBA00012787"/>
    </source>
</evidence>
<evidence type="ECO:0000256" key="6">
    <source>
        <dbReference type="ARBA" id="ARBA00079393"/>
    </source>
</evidence>
<keyword evidence="11" id="KW-1185">Reference proteome</keyword>
<dbReference type="Proteomes" id="UP000187209">
    <property type="component" value="Unassembled WGS sequence"/>
</dbReference>
<reference evidence="10 11" key="1">
    <citation type="submission" date="2016-11" db="EMBL/GenBank/DDBJ databases">
        <title>The macronuclear genome of Stentor coeruleus: a giant cell with tiny introns.</title>
        <authorList>
            <person name="Slabodnick M."/>
            <person name="Ruby J.G."/>
            <person name="Reiff S.B."/>
            <person name="Swart E.C."/>
            <person name="Gosai S."/>
            <person name="Prabakaran S."/>
            <person name="Witkowska E."/>
            <person name="Larue G.E."/>
            <person name="Fisher S."/>
            <person name="Freeman R.M."/>
            <person name="Gunawardena J."/>
            <person name="Chu W."/>
            <person name="Stover N.A."/>
            <person name="Gregory B.D."/>
            <person name="Nowacki M."/>
            <person name="Derisi J."/>
            <person name="Roy S.W."/>
            <person name="Marshall W.F."/>
            <person name="Sood P."/>
        </authorList>
    </citation>
    <scope>NUCLEOTIDE SEQUENCE [LARGE SCALE GENOMIC DNA]</scope>
    <source>
        <strain evidence="10">WM001</strain>
    </source>
</reference>
<dbReference type="InterPro" id="IPR020103">
    <property type="entry name" value="PsdUridine_synth_cat_dom_sf"/>
</dbReference>
<evidence type="ECO:0000313" key="11">
    <source>
        <dbReference type="Proteomes" id="UP000187209"/>
    </source>
</evidence>
<feature type="domain" description="Pus10-like C-terminal" evidence="9">
    <location>
        <begin position="205"/>
        <end position="433"/>
    </location>
</feature>
<dbReference type="PANTHER" id="PTHR21568">
    <property type="entry name" value="TRNA PSEUDOURIDINE SYNTHASE PUS10"/>
    <property type="match status" value="1"/>
</dbReference>
<dbReference type="AlphaFoldDB" id="A0A1R2CE51"/>
<comment type="caution">
    <text evidence="10">The sequence shown here is derived from an EMBL/GenBank/DDBJ whole genome shotgun (WGS) entry which is preliminary data.</text>
</comment>
<gene>
    <name evidence="10" type="ORF">SteCoe_10981</name>
</gene>
<dbReference type="Gene3D" id="3.30.70.2510">
    <property type="match status" value="1"/>
</dbReference>
<dbReference type="GO" id="GO:0160148">
    <property type="term" value="F:tRNA pseudouridine(55) synthase activity"/>
    <property type="evidence" value="ECO:0007669"/>
    <property type="project" value="UniProtKB-EC"/>
</dbReference>
<name>A0A1R2CE51_9CILI</name>
<dbReference type="OrthoDB" id="271937at2759"/>
<dbReference type="Pfam" id="PF21238">
    <property type="entry name" value="Pus10_C"/>
    <property type="match status" value="1"/>
</dbReference>
<dbReference type="PANTHER" id="PTHR21568:SF0">
    <property type="entry name" value="TRNA PSEUDOURIDINE SYNTHASE PUS10"/>
    <property type="match status" value="1"/>
</dbReference>
<evidence type="ECO:0000256" key="7">
    <source>
        <dbReference type="ARBA" id="ARBA00083669"/>
    </source>
</evidence>
<comment type="similarity">
    <text evidence="1">Belongs to the pseudouridine synthase Pus10 family.</text>
</comment>
<keyword evidence="4" id="KW-0413">Isomerase</keyword>
<protein>
    <recommendedName>
        <fullName evidence="2">tRNA pseudouridine(55) synthase</fullName>
        <ecNumber evidence="2">5.4.99.25</ecNumber>
    </recommendedName>
    <alternativeName>
        <fullName evidence="7">tRNA pseudouridine 55 synthase</fullName>
    </alternativeName>
    <alternativeName>
        <fullName evidence="5">tRNA pseudouridylate synthase</fullName>
    </alternativeName>
    <alternativeName>
        <fullName evidence="6">tRNA-uridine isomerase</fullName>
    </alternativeName>
</protein>
<evidence type="ECO:0000259" key="8">
    <source>
        <dbReference type="Pfam" id="PF21237"/>
    </source>
</evidence>
<dbReference type="GO" id="GO:0031119">
    <property type="term" value="P:tRNA pseudouridine synthesis"/>
    <property type="evidence" value="ECO:0007669"/>
    <property type="project" value="UniProtKB-ARBA"/>
</dbReference>
<dbReference type="Pfam" id="PF21237">
    <property type="entry name" value="Pus10_N_euk"/>
    <property type="match status" value="1"/>
</dbReference>
<dbReference type="Gene3D" id="3.30.70.3190">
    <property type="match status" value="1"/>
</dbReference>